<dbReference type="Pfam" id="PF12680">
    <property type="entry name" value="SnoaL_2"/>
    <property type="match status" value="1"/>
</dbReference>
<gene>
    <name evidence="2" type="ORF">ACFFGN_01505</name>
</gene>
<dbReference type="Gene3D" id="3.10.450.50">
    <property type="match status" value="1"/>
</dbReference>
<name>A0ABV6QDU8_9ACTN</name>
<dbReference type="SUPFAM" id="SSF54427">
    <property type="entry name" value="NTF2-like"/>
    <property type="match status" value="1"/>
</dbReference>
<dbReference type="InterPro" id="IPR032710">
    <property type="entry name" value="NTF2-like_dom_sf"/>
</dbReference>
<sequence>MTGTDAKSVAIRYVDSWTTGDLETTRSLLHDDVRFVGPLGTAEGIADCLKGLEGLVKVVKSADRKHAFADGDDACVIYDLNTEGATLPTSGWFKVRDGRISAIRVFFDPRPLFG</sequence>
<reference evidence="2 3" key="1">
    <citation type="submission" date="2024-09" db="EMBL/GenBank/DDBJ databases">
        <authorList>
            <person name="Sun Q."/>
            <person name="Mori K."/>
        </authorList>
    </citation>
    <scope>NUCLEOTIDE SEQUENCE [LARGE SCALE GENOMIC DNA]</scope>
    <source>
        <strain evidence="2 3">CGMCC 1.15906</strain>
    </source>
</reference>
<dbReference type="InterPro" id="IPR037401">
    <property type="entry name" value="SnoaL-like"/>
</dbReference>
<dbReference type="RefSeq" id="WP_380043396.1">
    <property type="nucleotide sequence ID" value="NZ_JBHLTC010000001.1"/>
</dbReference>
<accession>A0ABV6QDU8</accession>
<evidence type="ECO:0000313" key="3">
    <source>
        <dbReference type="Proteomes" id="UP001589890"/>
    </source>
</evidence>
<evidence type="ECO:0000259" key="1">
    <source>
        <dbReference type="Pfam" id="PF12680"/>
    </source>
</evidence>
<dbReference type="Proteomes" id="UP001589890">
    <property type="component" value="Unassembled WGS sequence"/>
</dbReference>
<evidence type="ECO:0000313" key="2">
    <source>
        <dbReference type="EMBL" id="MFC0622718.1"/>
    </source>
</evidence>
<proteinExistence type="predicted"/>
<dbReference type="EMBL" id="JBHLTC010000001">
    <property type="protein sequence ID" value="MFC0622718.1"/>
    <property type="molecule type" value="Genomic_DNA"/>
</dbReference>
<organism evidence="2 3">
    <name type="scientific">Kribbella deserti</name>
    <dbReference type="NCBI Taxonomy" id="1926257"/>
    <lineage>
        <taxon>Bacteria</taxon>
        <taxon>Bacillati</taxon>
        <taxon>Actinomycetota</taxon>
        <taxon>Actinomycetes</taxon>
        <taxon>Propionibacteriales</taxon>
        <taxon>Kribbellaceae</taxon>
        <taxon>Kribbella</taxon>
    </lineage>
</organism>
<protein>
    <submittedName>
        <fullName evidence="2">Nuclear transport factor 2 family protein</fullName>
    </submittedName>
</protein>
<feature type="domain" description="SnoaL-like" evidence="1">
    <location>
        <begin position="12"/>
        <end position="102"/>
    </location>
</feature>
<keyword evidence="3" id="KW-1185">Reference proteome</keyword>
<comment type="caution">
    <text evidence="2">The sequence shown here is derived from an EMBL/GenBank/DDBJ whole genome shotgun (WGS) entry which is preliminary data.</text>
</comment>